<evidence type="ECO:0000256" key="2">
    <source>
        <dbReference type="ARBA" id="ARBA00022448"/>
    </source>
</evidence>
<evidence type="ECO:0000256" key="10">
    <source>
        <dbReference type="SAM" id="MobiDB-lite"/>
    </source>
</evidence>
<feature type="region of interest" description="Disordered" evidence="10">
    <location>
        <begin position="77"/>
        <end position="210"/>
    </location>
</feature>
<comment type="subunit">
    <text evidence="9">The Tat system comprises two distinct complexes: a TatABC complex, containing multiple copies of TatA, TatB and TatC subunits, and a separate TatA complex, containing only TatA subunits. Substrates initially bind to the TatABC complex, which probably triggers association of the separate TatA complex to form the active translocon.</text>
</comment>
<comment type="subcellular location">
    <subcellularLocation>
        <location evidence="9">Cell membrane</location>
        <topology evidence="9">Single-pass membrane protein</topology>
    </subcellularLocation>
    <subcellularLocation>
        <location evidence="1">Membrane</location>
        <topology evidence="1">Single-pass membrane protein</topology>
    </subcellularLocation>
</comment>
<dbReference type="PANTHER" id="PTHR33162">
    <property type="entry name" value="SEC-INDEPENDENT PROTEIN TRANSLOCASE PROTEIN TATA, CHLOROPLASTIC"/>
    <property type="match status" value="1"/>
</dbReference>
<proteinExistence type="inferred from homology"/>
<dbReference type="Gene3D" id="1.20.5.3310">
    <property type="match status" value="1"/>
</dbReference>
<accession>A0ABU7YYN3</accession>
<evidence type="ECO:0000313" key="11">
    <source>
        <dbReference type="EMBL" id="MEG3183928.1"/>
    </source>
</evidence>
<dbReference type="InterPro" id="IPR018448">
    <property type="entry name" value="TatB"/>
</dbReference>
<keyword evidence="3 9" id="KW-1003">Cell membrane</keyword>
<gene>
    <name evidence="9 11" type="primary">tatB</name>
    <name evidence="11" type="ORF">SNE34_07890</name>
</gene>
<feature type="compositionally biased region" description="Pro residues" evidence="10">
    <location>
        <begin position="138"/>
        <end position="159"/>
    </location>
</feature>
<keyword evidence="7 9" id="KW-0811">Translocation</keyword>
<evidence type="ECO:0000256" key="6">
    <source>
        <dbReference type="ARBA" id="ARBA00022989"/>
    </source>
</evidence>
<keyword evidence="5 9" id="KW-0653">Protein transport</keyword>
<evidence type="ECO:0000256" key="3">
    <source>
        <dbReference type="ARBA" id="ARBA00022475"/>
    </source>
</evidence>
<comment type="function">
    <text evidence="9">Part of the twin-arginine translocation (Tat) system that transports large folded proteins containing a characteristic twin-arginine motif in their signal peptide across membranes. Together with TatC, TatB is part of a receptor directly interacting with Tat signal peptides. TatB may form an oligomeric binding site that transiently accommodates folded Tat precursor proteins before their translocation.</text>
</comment>
<feature type="compositionally biased region" description="Low complexity" evidence="10">
    <location>
        <begin position="126"/>
        <end position="136"/>
    </location>
</feature>
<evidence type="ECO:0000256" key="5">
    <source>
        <dbReference type="ARBA" id="ARBA00022927"/>
    </source>
</evidence>
<evidence type="ECO:0000256" key="9">
    <source>
        <dbReference type="HAMAP-Rule" id="MF_00237"/>
    </source>
</evidence>
<organism evidence="11 12">
    <name type="scientific">Novilysobacter erysipheiresistens</name>
    <dbReference type="NCBI Taxonomy" id="1749332"/>
    <lineage>
        <taxon>Bacteria</taxon>
        <taxon>Pseudomonadati</taxon>
        <taxon>Pseudomonadota</taxon>
        <taxon>Gammaproteobacteria</taxon>
        <taxon>Lysobacterales</taxon>
        <taxon>Lysobacteraceae</taxon>
        <taxon>Novilysobacter</taxon>
    </lineage>
</organism>
<dbReference type="Pfam" id="PF02416">
    <property type="entry name" value="TatA_B_E"/>
    <property type="match status" value="1"/>
</dbReference>
<evidence type="ECO:0000256" key="4">
    <source>
        <dbReference type="ARBA" id="ARBA00022692"/>
    </source>
</evidence>
<dbReference type="NCBIfam" id="TIGR01410">
    <property type="entry name" value="tatB"/>
    <property type="match status" value="1"/>
</dbReference>
<dbReference type="PRINTS" id="PR01506">
    <property type="entry name" value="TATBPROTEIN"/>
</dbReference>
<keyword evidence="4 9" id="KW-0812">Transmembrane</keyword>
<dbReference type="InterPro" id="IPR003369">
    <property type="entry name" value="TatA/B/E"/>
</dbReference>
<evidence type="ECO:0000256" key="8">
    <source>
        <dbReference type="ARBA" id="ARBA00023136"/>
    </source>
</evidence>
<keyword evidence="12" id="KW-1185">Reference proteome</keyword>
<comment type="similarity">
    <text evidence="9">Belongs to the TatB family.</text>
</comment>
<dbReference type="RefSeq" id="WP_332616348.1">
    <property type="nucleotide sequence ID" value="NZ_JAXGFP010000003.1"/>
</dbReference>
<keyword evidence="2 9" id="KW-0813">Transport</keyword>
<evidence type="ECO:0000313" key="12">
    <source>
        <dbReference type="Proteomes" id="UP001355056"/>
    </source>
</evidence>
<name>A0ABU7YYN3_9GAMM</name>
<feature type="compositionally biased region" description="Basic and acidic residues" evidence="10">
    <location>
        <begin position="160"/>
        <end position="186"/>
    </location>
</feature>
<keyword evidence="6 9" id="KW-1133">Transmembrane helix</keyword>
<protein>
    <recommendedName>
        <fullName evidence="9">Sec-independent protein translocase protein TatB</fullName>
    </recommendedName>
</protein>
<dbReference type="Proteomes" id="UP001355056">
    <property type="component" value="Unassembled WGS sequence"/>
</dbReference>
<evidence type="ECO:0000256" key="1">
    <source>
        <dbReference type="ARBA" id="ARBA00004167"/>
    </source>
</evidence>
<dbReference type="EMBL" id="JAXGFP010000003">
    <property type="protein sequence ID" value="MEG3183928.1"/>
    <property type="molecule type" value="Genomic_DNA"/>
</dbReference>
<evidence type="ECO:0000256" key="7">
    <source>
        <dbReference type="ARBA" id="ARBA00023010"/>
    </source>
</evidence>
<comment type="caution">
    <text evidence="11">The sequence shown here is derived from an EMBL/GenBank/DDBJ whole genome shotgun (WGS) entry which is preliminary data.</text>
</comment>
<dbReference type="HAMAP" id="MF_00237">
    <property type="entry name" value="TatB"/>
    <property type="match status" value="1"/>
</dbReference>
<reference evidence="11 12" key="1">
    <citation type="journal article" date="2016" name="Int. J. Syst. Evol. Microbiol.">
        <title>Lysobacter erysipheiresistens sp. nov., an antagonist of powdery mildew, isolated from tobacco-cultivated soil.</title>
        <authorList>
            <person name="Xie B."/>
            <person name="Li T."/>
            <person name="Lin X."/>
            <person name="Wang C.J."/>
            <person name="Chen Y.J."/>
            <person name="Liu W.J."/>
            <person name="Zhao Z.W."/>
        </authorList>
    </citation>
    <scope>NUCLEOTIDE SEQUENCE [LARGE SCALE GENOMIC DNA]</scope>
    <source>
        <strain evidence="11 12">RS-LYSO-3</strain>
    </source>
</reference>
<sequence length="210" mass="22996">MFDLGFSELFMVAIVALVVLGPERLPKAARFAGLWIRRARSQWQSVKSEFENELADEELAKSLRATRDELDDVRKRLKESGDSVRADFQLDPERSDSDSDHEETEMGSASDPELKAMMEPDDEPAVEPGEAGAEEPGPTEPGPTEPGPNEPGPEAPGPDAPERREPHPGEPPRREPGTPGPTKRDPEPDDPTTDPADPPTPDRPSRPSRP</sequence>
<keyword evidence="8 9" id="KW-0472">Membrane</keyword>
<dbReference type="PANTHER" id="PTHR33162:SF1">
    <property type="entry name" value="SEC-INDEPENDENT PROTEIN TRANSLOCASE PROTEIN TATA, CHLOROPLASTIC"/>
    <property type="match status" value="1"/>
</dbReference>